<keyword evidence="2" id="KW-0285">Flavoprotein</keyword>
<protein>
    <recommendedName>
        <fullName evidence="3">Glucose-methanol-choline oxidoreductase N-terminal domain-containing protein</fullName>
    </recommendedName>
</protein>
<keyword evidence="5" id="KW-1185">Reference proteome</keyword>
<dbReference type="GO" id="GO:0016614">
    <property type="term" value="F:oxidoreductase activity, acting on CH-OH group of donors"/>
    <property type="evidence" value="ECO:0007669"/>
    <property type="project" value="InterPro"/>
</dbReference>
<reference evidence="4 5" key="1">
    <citation type="journal article" date="2024" name="Front Chem Biol">
        <title>Unveiling the potential of Daldinia eschscholtzii MFLUCC 19-0629 through bioactivity and bioinformatics studies for enhanced sustainable agriculture production.</title>
        <authorList>
            <person name="Brooks S."/>
            <person name="Weaver J.A."/>
            <person name="Klomchit A."/>
            <person name="Alharthi S.A."/>
            <person name="Onlamun T."/>
            <person name="Nurani R."/>
            <person name="Vong T.K."/>
            <person name="Alberti F."/>
            <person name="Greco C."/>
        </authorList>
    </citation>
    <scope>NUCLEOTIDE SEQUENCE [LARGE SCALE GENOMIC DNA]</scope>
    <source>
        <strain evidence="4">MFLUCC 19-0629</strain>
    </source>
</reference>
<dbReference type="SUPFAM" id="SSF54373">
    <property type="entry name" value="FAD-linked reductases, C-terminal domain"/>
    <property type="match status" value="1"/>
</dbReference>
<dbReference type="SUPFAM" id="SSF51905">
    <property type="entry name" value="FAD/NAD(P)-binding domain"/>
    <property type="match status" value="1"/>
</dbReference>
<dbReference type="InterPro" id="IPR000172">
    <property type="entry name" value="GMC_OxRdtase_N"/>
</dbReference>
<comment type="cofactor">
    <cofactor evidence="2">
        <name>FAD</name>
        <dbReference type="ChEBI" id="CHEBI:57692"/>
    </cofactor>
</comment>
<sequence>MSEAFDVVIVGGGTAGLALAARLSEDPGLQILVLEAGEDLTEDPRVNTPFLGSSLVHSSADWQFRTVPQVGLGNRETIVPRGRLLGGCSALDSFLFTAPSKHNVNSWADLGNSGWDWSSFSDSLRRTYTLVKASKEVEGNGPLELSFPEDTEWLRVWKATLANLGYPTSLDSLSGEFYGAYLSAITVDAATKQRSYSGNAYLQRARSRQNLVVYTETLVEKVIFDECKPLRATGVQYSQGGLTKIATARKEVVLSAGAINSPKILELSGVGDSQLLKSLGIDVVIDNKHVGENLQNHPTVGMCFEVVDEKGFETMDGILRGEAPAFAAAQADYEKQIGFGTRGNLEVAAQLPVPGVETPEGKQEIEKLLDDKRRGNDSLGKNTQAFASAHEKFVRSVLTSSTEPSATYLTIPGYATYAEDGSLAGPPPGHEKYYSAAITLSYPLSRGSVHITSSSSSSSSSSPSSHSHAIDPAYFSHPLDLEILARHLHFLQTTLISTPPFSKHIVPNGKRSPAAPGPTLDDARRYVRDWATGSHDFVGSCAMMPRELGGVVDDRLRVYGCEGLRVADASIFPLAVGTGPVASVYALAEHAAKIMKADLGSA</sequence>
<dbReference type="InterPro" id="IPR012132">
    <property type="entry name" value="GMC_OxRdtase"/>
</dbReference>
<feature type="domain" description="Glucose-methanol-choline oxidoreductase N-terminal" evidence="3">
    <location>
        <begin position="257"/>
        <end position="271"/>
    </location>
</feature>
<dbReference type="GO" id="GO:0050660">
    <property type="term" value="F:flavin adenine dinucleotide binding"/>
    <property type="evidence" value="ECO:0007669"/>
    <property type="project" value="InterPro"/>
</dbReference>
<name>A0AAX6M9Y0_9PEZI</name>
<dbReference type="PROSITE" id="PS00624">
    <property type="entry name" value="GMC_OXRED_2"/>
    <property type="match status" value="1"/>
</dbReference>
<dbReference type="InterPro" id="IPR007867">
    <property type="entry name" value="GMC_OxRtase_C"/>
</dbReference>
<dbReference type="Pfam" id="PF05199">
    <property type="entry name" value="GMC_oxred_C"/>
    <property type="match status" value="1"/>
</dbReference>
<evidence type="ECO:0000259" key="3">
    <source>
        <dbReference type="PROSITE" id="PS00624"/>
    </source>
</evidence>
<comment type="caution">
    <text evidence="4">The sequence shown here is derived from an EMBL/GenBank/DDBJ whole genome shotgun (WGS) entry which is preliminary data.</text>
</comment>
<gene>
    <name evidence="4" type="ORF">Daesc_009570</name>
</gene>
<dbReference type="Pfam" id="PF00732">
    <property type="entry name" value="GMC_oxred_N"/>
    <property type="match status" value="1"/>
</dbReference>
<dbReference type="PANTHER" id="PTHR11552">
    <property type="entry name" value="GLUCOSE-METHANOL-CHOLINE GMC OXIDOREDUCTASE"/>
    <property type="match status" value="1"/>
</dbReference>
<comment type="similarity">
    <text evidence="1">Belongs to the GMC oxidoreductase family.</text>
</comment>
<proteinExistence type="inferred from homology"/>
<accession>A0AAX6M9Y0</accession>
<keyword evidence="2" id="KW-0274">FAD</keyword>
<evidence type="ECO:0000256" key="1">
    <source>
        <dbReference type="ARBA" id="ARBA00010790"/>
    </source>
</evidence>
<evidence type="ECO:0000313" key="5">
    <source>
        <dbReference type="Proteomes" id="UP001369815"/>
    </source>
</evidence>
<dbReference type="PIRSF" id="PIRSF000137">
    <property type="entry name" value="Alcohol_oxidase"/>
    <property type="match status" value="1"/>
</dbReference>
<evidence type="ECO:0000313" key="4">
    <source>
        <dbReference type="EMBL" id="KAK6949488.1"/>
    </source>
</evidence>
<dbReference type="AlphaFoldDB" id="A0AAX6M9Y0"/>
<dbReference type="EMBL" id="JBANMG010000009">
    <property type="protein sequence ID" value="KAK6949488.1"/>
    <property type="molecule type" value="Genomic_DNA"/>
</dbReference>
<organism evidence="4 5">
    <name type="scientific">Daldinia eschscholtzii</name>
    <dbReference type="NCBI Taxonomy" id="292717"/>
    <lineage>
        <taxon>Eukaryota</taxon>
        <taxon>Fungi</taxon>
        <taxon>Dikarya</taxon>
        <taxon>Ascomycota</taxon>
        <taxon>Pezizomycotina</taxon>
        <taxon>Sordariomycetes</taxon>
        <taxon>Xylariomycetidae</taxon>
        <taxon>Xylariales</taxon>
        <taxon>Hypoxylaceae</taxon>
        <taxon>Daldinia</taxon>
    </lineage>
</organism>
<dbReference type="Gene3D" id="3.30.560.10">
    <property type="entry name" value="Glucose Oxidase, domain 3"/>
    <property type="match status" value="1"/>
</dbReference>
<dbReference type="Proteomes" id="UP001369815">
    <property type="component" value="Unassembled WGS sequence"/>
</dbReference>
<dbReference type="PANTHER" id="PTHR11552:SF210">
    <property type="entry name" value="GLUCOSE-METHANOL-CHOLINE OXIDOREDUCTASE N-TERMINAL DOMAIN-CONTAINING PROTEIN-RELATED"/>
    <property type="match status" value="1"/>
</dbReference>
<evidence type="ECO:0000256" key="2">
    <source>
        <dbReference type="PIRSR" id="PIRSR000137-2"/>
    </source>
</evidence>
<feature type="binding site" evidence="2">
    <location>
        <position position="219"/>
    </location>
    <ligand>
        <name>FAD</name>
        <dbReference type="ChEBI" id="CHEBI:57692"/>
    </ligand>
</feature>
<dbReference type="Gene3D" id="3.50.50.60">
    <property type="entry name" value="FAD/NAD(P)-binding domain"/>
    <property type="match status" value="1"/>
</dbReference>
<dbReference type="InterPro" id="IPR036188">
    <property type="entry name" value="FAD/NAD-bd_sf"/>
</dbReference>